<dbReference type="GO" id="GO:0031012">
    <property type="term" value="C:extracellular matrix"/>
    <property type="evidence" value="ECO:0007669"/>
    <property type="project" value="TreeGrafter"/>
</dbReference>
<dbReference type="PANTHER" id="PTHR12236">
    <property type="entry name" value="STRUCTURAL CONTITUENT OF CUTICLE"/>
    <property type="match status" value="1"/>
</dbReference>
<keyword evidence="4" id="KW-1185">Reference proteome</keyword>
<proteinExistence type="predicted"/>
<dbReference type="PANTHER" id="PTHR12236:SF81">
    <property type="entry name" value="CUTICLE PROTEIN 19-LIKE PROTEIN"/>
    <property type="match status" value="1"/>
</dbReference>
<dbReference type="GO" id="GO:0042302">
    <property type="term" value="F:structural constituent of cuticle"/>
    <property type="evidence" value="ECO:0007669"/>
    <property type="project" value="UniProtKB-UniRule"/>
</dbReference>
<evidence type="ECO:0008006" key="5">
    <source>
        <dbReference type="Google" id="ProtNLM"/>
    </source>
</evidence>
<dbReference type="Proteomes" id="UP000075880">
    <property type="component" value="Unassembled WGS sequence"/>
</dbReference>
<dbReference type="PROSITE" id="PS51155">
    <property type="entry name" value="CHIT_BIND_RR_2"/>
    <property type="match status" value="1"/>
</dbReference>
<protein>
    <recommendedName>
        <fullName evidence="5">Cuticle protein 19</fullName>
    </recommendedName>
</protein>
<evidence type="ECO:0000313" key="4">
    <source>
        <dbReference type="Proteomes" id="UP000075880"/>
    </source>
</evidence>
<reference evidence="3" key="1">
    <citation type="submission" date="2024-04" db="UniProtKB">
        <authorList>
            <consortium name="EnsemblMetazoa"/>
        </authorList>
    </citation>
    <scope>IDENTIFICATION</scope>
    <source>
        <strain evidence="3">EBRO</strain>
    </source>
</reference>
<dbReference type="GO" id="GO:0005615">
    <property type="term" value="C:extracellular space"/>
    <property type="evidence" value="ECO:0007669"/>
    <property type="project" value="TreeGrafter"/>
</dbReference>
<sequence length="150" mass="17090">PFTRIAFFCVCQRCAPISAGLIGYKSSQDSQAYPENGYDHTYSFSYGVKDLHSGDVKSQWETRDDGIVKGHYSVVEPDGSIREVDYTADSKTGFNAVVKTHGPNAHPVRDEPSYDQHHQHTIYQHYHDQPNILEFEYKISYPPMDCLLDL</sequence>
<dbReference type="PROSITE" id="PS00233">
    <property type="entry name" value="CHIT_BIND_RR_1"/>
    <property type="match status" value="1"/>
</dbReference>
<dbReference type="Pfam" id="PF00379">
    <property type="entry name" value="Chitin_bind_4"/>
    <property type="match status" value="1"/>
</dbReference>
<dbReference type="InterPro" id="IPR051217">
    <property type="entry name" value="Insect_Cuticle_Struc_Prot"/>
</dbReference>
<keyword evidence="1 2" id="KW-0193">Cuticle</keyword>
<evidence type="ECO:0000313" key="3">
    <source>
        <dbReference type="EnsemblMetazoa" id="ENSAATROPP006843"/>
    </source>
</evidence>
<dbReference type="EnsemblMetazoa" id="ENSAATROPT007628">
    <property type="protein sequence ID" value="ENSAATROPP006843"/>
    <property type="gene ID" value="ENSAATROPG006208"/>
</dbReference>
<dbReference type="AlphaFoldDB" id="A0AAG5D885"/>
<dbReference type="PRINTS" id="PR00947">
    <property type="entry name" value="CUTICLE"/>
</dbReference>
<organism evidence="3 4">
    <name type="scientific">Anopheles atroparvus</name>
    <name type="common">European mosquito</name>
    <dbReference type="NCBI Taxonomy" id="41427"/>
    <lineage>
        <taxon>Eukaryota</taxon>
        <taxon>Metazoa</taxon>
        <taxon>Ecdysozoa</taxon>
        <taxon>Arthropoda</taxon>
        <taxon>Hexapoda</taxon>
        <taxon>Insecta</taxon>
        <taxon>Pterygota</taxon>
        <taxon>Neoptera</taxon>
        <taxon>Endopterygota</taxon>
        <taxon>Diptera</taxon>
        <taxon>Nematocera</taxon>
        <taxon>Culicoidea</taxon>
        <taxon>Culicidae</taxon>
        <taxon>Anophelinae</taxon>
        <taxon>Anopheles</taxon>
    </lineage>
</organism>
<dbReference type="InterPro" id="IPR031311">
    <property type="entry name" value="CHIT_BIND_RR_consensus"/>
</dbReference>
<dbReference type="InterPro" id="IPR000618">
    <property type="entry name" value="Insect_cuticle"/>
</dbReference>
<accession>A0AAG5D885</accession>
<name>A0AAG5D885_ANOAO</name>
<evidence type="ECO:0000256" key="2">
    <source>
        <dbReference type="PROSITE-ProRule" id="PRU00497"/>
    </source>
</evidence>
<evidence type="ECO:0000256" key="1">
    <source>
        <dbReference type="ARBA" id="ARBA00022460"/>
    </source>
</evidence>